<protein>
    <submittedName>
        <fullName evidence="1">Uncharacterized protein</fullName>
    </submittedName>
</protein>
<gene>
    <name evidence="1" type="ORF">UY3_07765</name>
</gene>
<evidence type="ECO:0000313" key="2">
    <source>
        <dbReference type="Proteomes" id="UP000031443"/>
    </source>
</evidence>
<dbReference type="Proteomes" id="UP000031443">
    <property type="component" value="Unassembled WGS sequence"/>
</dbReference>
<dbReference type="EMBL" id="KB529801">
    <property type="protein sequence ID" value="EMP35062.1"/>
    <property type="molecule type" value="Genomic_DNA"/>
</dbReference>
<organism evidence="1 2">
    <name type="scientific">Chelonia mydas</name>
    <name type="common">Green sea-turtle</name>
    <name type="synonym">Chelonia agassizi</name>
    <dbReference type="NCBI Taxonomy" id="8469"/>
    <lineage>
        <taxon>Eukaryota</taxon>
        <taxon>Metazoa</taxon>
        <taxon>Chordata</taxon>
        <taxon>Craniata</taxon>
        <taxon>Vertebrata</taxon>
        <taxon>Euteleostomi</taxon>
        <taxon>Archelosauria</taxon>
        <taxon>Testudinata</taxon>
        <taxon>Testudines</taxon>
        <taxon>Cryptodira</taxon>
        <taxon>Durocryptodira</taxon>
        <taxon>Americhelydia</taxon>
        <taxon>Chelonioidea</taxon>
        <taxon>Cheloniidae</taxon>
        <taxon>Chelonia</taxon>
    </lineage>
</organism>
<accession>M7C3N6</accession>
<keyword evidence="2" id="KW-1185">Reference proteome</keyword>
<sequence length="116" mass="12575">MVALTLHNDNGSVDAGIHVYTVLDPGPIPCTWTLRPGVNLMNPYQATAGDIGSQLVMRVPKGVICPVQVSAQVKGTGYFEIITKKRREVVSRVAEIMSLNSRHLTSVKLDSPYVKG</sequence>
<name>M7C3N6_CHEMY</name>
<dbReference type="AlphaFoldDB" id="M7C3N6"/>
<evidence type="ECO:0000313" key="1">
    <source>
        <dbReference type="EMBL" id="EMP35062.1"/>
    </source>
</evidence>
<proteinExistence type="predicted"/>
<reference evidence="2" key="1">
    <citation type="journal article" date="2013" name="Nat. Genet.">
        <title>The draft genomes of soft-shell turtle and green sea turtle yield insights into the development and evolution of the turtle-specific body plan.</title>
        <authorList>
            <person name="Wang Z."/>
            <person name="Pascual-Anaya J."/>
            <person name="Zadissa A."/>
            <person name="Li W."/>
            <person name="Niimura Y."/>
            <person name="Huang Z."/>
            <person name="Li C."/>
            <person name="White S."/>
            <person name="Xiong Z."/>
            <person name="Fang D."/>
            <person name="Wang B."/>
            <person name="Ming Y."/>
            <person name="Chen Y."/>
            <person name="Zheng Y."/>
            <person name="Kuraku S."/>
            <person name="Pignatelli M."/>
            <person name="Herrero J."/>
            <person name="Beal K."/>
            <person name="Nozawa M."/>
            <person name="Li Q."/>
            <person name="Wang J."/>
            <person name="Zhang H."/>
            <person name="Yu L."/>
            <person name="Shigenobu S."/>
            <person name="Wang J."/>
            <person name="Liu J."/>
            <person name="Flicek P."/>
            <person name="Searle S."/>
            <person name="Wang J."/>
            <person name="Kuratani S."/>
            <person name="Yin Y."/>
            <person name="Aken B."/>
            <person name="Zhang G."/>
            <person name="Irie N."/>
        </authorList>
    </citation>
    <scope>NUCLEOTIDE SEQUENCE [LARGE SCALE GENOMIC DNA]</scope>
</reference>